<evidence type="ECO:0000259" key="4">
    <source>
        <dbReference type="Pfam" id="PF07883"/>
    </source>
</evidence>
<evidence type="ECO:0000313" key="5">
    <source>
        <dbReference type="EMBL" id="GAA0386668.1"/>
    </source>
</evidence>
<gene>
    <name evidence="5" type="primary">gtdA</name>
    <name evidence="5" type="ORF">GCM10009093_11870</name>
</gene>
<dbReference type="PANTHER" id="PTHR41517:SF1">
    <property type="entry name" value="CUPIN"/>
    <property type="match status" value="1"/>
</dbReference>
<dbReference type="Gene3D" id="2.60.120.10">
    <property type="entry name" value="Jelly Rolls"/>
    <property type="match status" value="1"/>
</dbReference>
<dbReference type="PANTHER" id="PTHR41517">
    <property type="entry name" value="1,2-DIOXYGENASE PROTEIN-RELATED"/>
    <property type="match status" value="1"/>
</dbReference>
<dbReference type="NCBIfam" id="TIGR02272">
    <property type="entry name" value="gentisate_1_2"/>
    <property type="match status" value="1"/>
</dbReference>
<evidence type="ECO:0000313" key="6">
    <source>
        <dbReference type="Proteomes" id="UP001500791"/>
    </source>
</evidence>
<name>A0ABN0Y853_9CAUL</name>
<dbReference type="RefSeq" id="WP_167179304.1">
    <property type="nucleotide sequence ID" value="NZ_BAAAEJ010000004.1"/>
</dbReference>
<evidence type="ECO:0000256" key="2">
    <source>
        <dbReference type="ARBA" id="ARBA00023002"/>
    </source>
</evidence>
<keyword evidence="1" id="KW-0223">Dioxygenase</keyword>
<sequence length="350" mass="39006">MTQLTNDNQAQLENLYEQMEPEGLYPLWEKLAALVLPQPQSPAKVHKWSYDNAREYLMRAGDLISAKQAERRVLILENPGLGGSSSITPSLYAGLQLILPNEVAPAHRHSQCALRFVMEGEDAYTAVDGEKAIMRPFDLVLTPGGQWHDHCNPTDKPMIWLDGLDIPTVRHFDASFAEHYPEDQFPEQAPAGDSLTRYGRNMRPLKGHTADRRPSHQPLFHYPYAEWRPTLDAMASSGAQIDPHLGHALEFLNPVNGGSIMATISAHVRLMPAGFETLPRRSTDGTIFVVVEGTGEAVIEGETIALNPRDIVVVPSWKQAVFKSESQLVLFGYSDKACQEKLNLYKEENA</sequence>
<dbReference type="InterPro" id="IPR014710">
    <property type="entry name" value="RmlC-like_jellyroll"/>
</dbReference>
<proteinExistence type="predicted"/>
<dbReference type="EMBL" id="BAAAEJ010000004">
    <property type="protein sequence ID" value="GAA0386668.1"/>
    <property type="molecule type" value="Genomic_DNA"/>
</dbReference>
<keyword evidence="6" id="KW-1185">Reference proteome</keyword>
<dbReference type="Pfam" id="PF07883">
    <property type="entry name" value="Cupin_2"/>
    <property type="match status" value="1"/>
</dbReference>
<protein>
    <recommendedName>
        <fullName evidence="3">Gentisate 1,2-dioxygenase</fullName>
        <ecNumber evidence="3">1.13.11.4</ecNumber>
    </recommendedName>
</protein>
<dbReference type="EC" id="1.13.11.4" evidence="3"/>
<dbReference type="SUPFAM" id="SSF51182">
    <property type="entry name" value="RmlC-like cupins"/>
    <property type="match status" value="1"/>
</dbReference>
<keyword evidence="2" id="KW-0560">Oxidoreductase</keyword>
<dbReference type="InterPro" id="IPR047183">
    <property type="entry name" value="GDO-like"/>
</dbReference>
<dbReference type="CDD" id="cd06992">
    <property type="entry name" value="cupin_GDO-like_C"/>
    <property type="match status" value="1"/>
</dbReference>
<evidence type="ECO:0000256" key="3">
    <source>
        <dbReference type="NCBIfam" id="TIGR02272"/>
    </source>
</evidence>
<dbReference type="InterPro" id="IPR013096">
    <property type="entry name" value="Cupin_2"/>
</dbReference>
<organism evidence="5 6">
    <name type="scientific">Brevundimonas terrae</name>
    <dbReference type="NCBI Taxonomy" id="363631"/>
    <lineage>
        <taxon>Bacteria</taxon>
        <taxon>Pseudomonadati</taxon>
        <taxon>Pseudomonadota</taxon>
        <taxon>Alphaproteobacteria</taxon>
        <taxon>Caulobacterales</taxon>
        <taxon>Caulobacteraceae</taxon>
        <taxon>Brevundimonas</taxon>
    </lineage>
</organism>
<dbReference type="InterPro" id="IPR011051">
    <property type="entry name" value="RmlC_Cupin_sf"/>
</dbReference>
<feature type="domain" description="Cupin type-2" evidence="4">
    <location>
        <begin position="95"/>
        <end position="162"/>
    </location>
</feature>
<accession>A0ABN0Y853</accession>
<dbReference type="Proteomes" id="UP001500791">
    <property type="component" value="Unassembled WGS sequence"/>
</dbReference>
<dbReference type="InterPro" id="IPR011960">
    <property type="entry name" value="Gentisate_dOase"/>
</dbReference>
<evidence type="ECO:0000256" key="1">
    <source>
        <dbReference type="ARBA" id="ARBA00022964"/>
    </source>
</evidence>
<dbReference type="CDD" id="cd02216">
    <property type="entry name" value="cupin_GDO-like_N"/>
    <property type="match status" value="1"/>
</dbReference>
<reference evidence="5 6" key="1">
    <citation type="journal article" date="2019" name="Int. J. Syst. Evol. Microbiol.">
        <title>The Global Catalogue of Microorganisms (GCM) 10K type strain sequencing project: providing services to taxonomists for standard genome sequencing and annotation.</title>
        <authorList>
            <consortium name="The Broad Institute Genomics Platform"/>
            <consortium name="The Broad Institute Genome Sequencing Center for Infectious Disease"/>
            <person name="Wu L."/>
            <person name="Ma J."/>
        </authorList>
    </citation>
    <scope>NUCLEOTIDE SEQUENCE [LARGE SCALE GENOMIC DNA]</scope>
    <source>
        <strain evidence="5 6">JCM 13476</strain>
    </source>
</reference>
<comment type="caution">
    <text evidence="5">The sequence shown here is derived from an EMBL/GenBank/DDBJ whole genome shotgun (WGS) entry which is preliminary data.</text>
</comment>